<evidence type="ECO:0000313" key="1">
    <source>
        <dbReference type="Proteomes" id="UP000887580"/>
    </source>
</evidence>
<protein>
    <submittedName>
        <fullName evidence="2">Uncharacterized protein</fullName>
    </submittedName>
</protein>
<dbReference type="WBParaSite" id="PS1159_v2.g6989.t1">
    <property type="protein sequence ID" value="PS1159_v2.g6989.t1"/>
    <property type="gene ID" value="PS1159_v2.g6989"/>
</dbReference>
<evidence type="ECO:0000313" key="2">
    <source>
        <dbReference type="WBParaSite" id="PS1159_v2.g6989.t1"/>
    </source>
</evidence>
<sequence>MGLPIILWLIFKTFITLNRQKICMSSFTFELHKQLLHSLIFQLLVPSLTIFVPFVGLTIILLIGANNVISWGQSFYIISTYHSLFNTLMMIYFIKPYRRAITSRRQQQTSITPMASTSITISTKRKNLSSSYISKF</sequence>
<dbReference type="Proteomes" id="UP000887580">
    <property type="component" value="Unplaced"/>
</dbReference>
<name>A0AC35GN58_9BILA</name>
<proteinExistence type="predicted"/>
<accession>A0AC35GN58</accession>
<organism evidence="1 2">
    <name type="scientific">Panagrolaimus sp. PS1159</name>
    <dbReference type="NCBI Taxonomy" id="55785"/>
    <lineage>
        <taxon>Eukaryota</taxon>
        <taxon>Metazoa</taxon>
        <taxon>Ecdysozoa</taxon>
        <taxon>Nematoda</taxon>
        <taxon>Chromadorea</taxon>
        <taxon>Rhabditida</taxon>
        <taxon>Tylenchina</taxon>
        <taxon>Panagrolaimomorpha</taxon>
        <taxon>Panagrolaimoidea</taxon>
        <taxon>Panagrolaimidae</taxon>
        <taxon>Panagrolaimus</taxon>
    </lineage>
</organism>
<reference evidence="2" key="1">
    <citation type="submission" date="2022-11" db="UniProtKB">
        <authorList>
            <consortium name="WormBaseParasite"/>
        </authorList>
    </citation>
    <scope>IDENTIFICATION</scope>
</reference>